<feature type="region of interest" description="Disordered" evidence="1">
    <location>
        <begin position="1"/>
        <end position="24"/>
    </location>
</feature>
<dbReference type="EMBL" id="CAJVQA010022595">
    <property type="protein sequence ID" value="CAG8774554.1"/>
    <property type="molecule type" value="Genomic_DNA"/>
</dbReference>
<gene>
    <name evidence="2" type="ORF">CPELLU_LOCUS16048</name>
</gene>
<dbReference type="AlphaFoldDB" id="A0A9N9JC57"/>
<evidence type="ECO:0000313" key="2">
    <source>
        <dbReference type="EMBL" id="CAG8774554.1"/>
    </source>
</evidence>
<organism evidence="2 3">
    <name type="scientific">Cetraspora pellucida</name>
    <dbReference type="NCBI Taxonomy" id="1433469"/>
    <lineage>
        <taxon>Eukaryota</taxon>
        <taxon>Fungi</taxon>
        <taxon>Fungi incertae sedis</taxon>
        <taxon>Mucoromycota</taxon>
        <taxon>Glomeromycotina</taxon>
        <taxon>Glomeromycetes</taxon>
        <taxon>Diversisporales</taxon>
        <taxon>Gigasporaceae</taxon>
        <taxon>Cetraspora</taxon>
    </lineage>
</organism>
<proteinExistence type="predicted"/>
<feature type="compositionally biased region" description="Basic and acidic residues" evidence="1">
    <location>
        <begin position="7"/>
        <end position="18"/>
    </location>
</feature>
<keyword evidence="3" id="KW-1185">Reference proteome</keyword>
<sequence length="90" mass="10374">MSQLHAEILRTRKPKESKFNYNQSNLPSSSDFLSALFNQSQTFESNNEETDSGINLEEDNKSDKKSDNEIDNELDFYDSEIYSAENQLAK</sequence>
<evidence type="ECO:0000313" key="3">
    <source>
        <dbReference type="Proteomes" id="UP000789759"/>
    </source>
</evidence>
<accession>A0A9N9JC57</accession>
<protein>
    <submittedName>
        <fullName evidence="2">13427_t:CDS:1</fullName>
    </submittedName>
</protein>
<feature type="compositionally biased region" description="Basic and acidic residues" evidence="1">
    <location>
        <begin position="58"/>
        <end position="68"/>
    </location>
</feature>
<reference evidence="2" key="1">
    <citation type="submission" date="2021-06" db="EMBL/GenBank/DDBJ databases">
        <authorList>
            <person name="Kallberg Y."/>
            <person name="Tangrot J."/>
            <person name="Rosling A."/>
        </authorList>
    </citation>
    <scope>NUCLEOTIDE SEQUENCE</scope>
    <source>
        <strain evidence="2">FL966</strain>
    </source>
</reference>
<name>A0A9N9JC57_9GLOM</name>
<comment type="caution">
    <text evidence="2">The sequence shown here is derived from an EMBL/GenBank/DDBJ whole genome shotgun (WGS) entry which is preliminary data.</text>
</comment>
<dbReference type="Proteomes" id="UP000789759">
    <property type="component" value="Unassembled WGS sequence"/>
</dbReference>
<feature type="region of interest" description="Disordered" evidence="1">
    <location>
        <begin position="41"/>
        <end position="71"/>
    </location>
</feature>
<evidence type="ECO:0000256" key="1">
    <source>
        <dbReference type="SAM" id="MobiDB-lite"/>
    </source>
</evidence>